<evidence type="ECO:0000313" key="2">
    <source>
        <dbReference type="EMBL" id="GFO39770.1"/>
    </source>
</evidence>
<evidence type="ECO:0000256" key="1">
    <source>
        <dbReference type="SAM" id="MobiDB-lite"/>
    </source>
</evidence>
<sequence>MTERSHTRSLQPPTQKREKEESQEHGPQANNVLTTISPQKRHNTSFPLQIPIPLQIPPPGGETPRSSAFPFASLPLHPRSPCDGGGEANEKDKSRPANITLSA</sequence>
<evidence type="ECO:0000313" key="3">
    <source>
        <dbReference type="Proteomes" id="UP000735302"/>
    </source>
</evidence>
<dbReference type="EMBL" id="BLXT01007511">
    <property type="protein sequence ID" value="GFO39770.1"/>
    <property type="molecule type" value="Genomic_DNA"/>
</dbReference>
<feature type="compositionally biased region" description="Polar residues" evidence="1">
    <location>
        <begin position="28"/>
        <end position="38"/>
    </location>
</feature>
<protein>
    <submittedName>
        <fullName evidence="2">Uncharacterized protein</fullName>
    </submittedName>
</protein>
<reference evidence="2 3" key="1">
    <citation type="journal article" date="2021" name="Elife">
        <title>Chloroplast acquisition without the gene transfer in kleptoplastic sea slugs, Plakobranchus ocellatus.</title>
        <authorList>
            <person name="Maeda T."/>
            <person name="Takahashi S."/>
            <person name="Yoshida T."/>
            <person name="Shimamura S."/>
            <person name="Takaki Y."/>
            <person name="Nagai Y."/>
            <person name="Toyoda A."/>
            <person name="Suzuki Y."/>
            <person name="Arimoto A."/>
            <person name="Ishii H."/>
            <person name="Satoh N."/>
            <person name="Nishiyama T."/>
            <person name="Hasebe M."/>
            <person name="Maruyama T."/>
            <person name="Minagawa J."/>
            <person name="Obokata J."/>
            <person name="Shigenobu S."/>
        </authorList>
    </citation>
    <scope>NUCLEOTIDE SEQUENCE [LARGE SCALE GENOMIC DNA]</scope>
</reference>
<proteinExistence type="predicted"/>
<gene>
    <name evidence="2" type="ORF">PoB_006627500</name>
</gene>
<keyword evidence="3" id="KW-1185">Reference proteome</keyword>
<name>A0AAV4D6R9_9GAST</name>
<dbReference type="Proteomes" id="UP000735302">
    <property type="component" value="Unassembled WGS sequence"/>
</dbReference>
<dbReference type="AlphaFoldDB" id="A0AAV4D6R9"/>
<feature type="compositionally biased region" description="Basic and acidic residues" evidence="1">
    <location>
        <begin position="15"/>
        <end position="24"/>
    </location>
</feature>
<feature type="region of interest" description="Disordered" evidence="1">
    <location>
        <begin position="1"/>
        <end position="103"/>
    </location>
</feature>
<accession>A0AAV4D6R9</accession>
<organism evidence="2 3">
    <name type="scientific">Plakobranchus ocellatus</name>
    <dbReference type="NCBI Taxonomy" id="259542"/>
    <lineage>
        <taxon>Eukaryota</taxon>
        <taxon>Metazoa</taxon>
        <taxon>Spiralia</taxon>
        <taxon>Lophotrochozoa</taxon>
        <taxon>Mollusca</taxon>
        <taxon>Gastropoda</taxon>
        <taxon>Heterobranchia</taxon>
        <taxon>Euthyneura</taxon>
        <taxon>Panpulmonata</taxon>
        <taxon>Sacoglossa</taxon>
        <taxon>Placobranchoidea</taxon>
        <taxon>Plakobranchidae</taxon>
        <taxon>Plakobranchus</taxon>
    </lineage>
</organism>
<comment type="caution">
    <text evidence="2">The sequence shown here is derived from an EMBL/GenBank/DDBJ whole genome shotgun (WGS) entry which is preliminary data.</text>
</comment>